<evidence type="ECO:0000313" key="2">
    <source>
        <dbReference type="EMBL" id="QNF32227.1"/>
    </source>
</evidence>
<accession>A0A7G7G4Z3</accession>
<name>A0A7G7G4Z3_9BACT</name>
<evidence type="ECO:0000313" key="3">
    <source>
        <dbReference type="Proteomes" id="UP000515237"/>
    </source>
</evidence>
<sequence length="409" mass="44496">MTYNFKSLLSGLFLTTTLLATSCSDDDTTQPPVTKPETTTKYIIASTPTASQGVADYLLTVDDLSKGTVSTVGNGIEQDGTYRYYVTNKNRFFSLLYGQGNPGAVTTYELNSEGKLTKLSNFQSETVQAFAAVNDDILMMKIPRSGDENASWYRVNAEQMQIVGEGKTNIVKLAGNGERAHFSWLSKVGDKVYAPYMSIKGCCGDTFGTLYPDSSWVAVFSYPSMTLEKVIRDNRTSYIGRYFTNGLVEDEKGDAYAFSSAVATNSGKPASTKPSGFLKIKKGETEFDKSYFFNVEQAAEGYYITNQNYVGNGKFIAMLSNVKGAYTTGFRLAIADVYNQTITWVQGAPDPATVTNVTTNNLVTDNTAHVGITTAEGSYVYQINATTATATRGIKVEGGQITAISKLDY</sequence>
<reference evidence="2 3" key="1">
    <citation type="journal article" date="2018" name="Int. J. Syst. Evol. Microbiol.">
        <title>Adhaeribacter swui sp. nov., isolated from wet mud.</title>
        <authorList>
            <person name="Kim D.U."/>
            <person name="Kim K.W."/>
            <person name="Kang M.S."/>
            <person name="Kim J.Y."/>
            <person name="Jang J.H."/>
            <person name="Kim M.K."/>
        </authorList>
    </citation>
    <scope>NUCLEOTIDE SEQUENCE [LARGE SCALE GENOMIC DNA]</scope>
    <source>
        <strain evidence="2 3">KCTC 52873</strain>
    </source>
</reference>
<keyword evidence="1" id="KW-0732">Signal</keyword>
<proteinExistence type="predicted"/>
<keyword evidence="3" id="KW-1185">Reference proteome</keyword>
<dbReference type="AlphaFoldDB" id="A0A7G7G4Z3"/>
<evidence type="ECO:0000256" key="1">
    <source>
        <dbReference type="SAM" id="SignalP"/>
    </source>
</evidence>
<dbReference type="KEGG" id="aswu:HUW51_05590"/>
<protein>
    <submittedName>
        <fullName evidence="2">DUF4374 domain-containing protein</fullName>
    </submittedName>
</protein>
<dbReference type="RefSeq" id="WP_185273008.1">
    <property type="nucleotide sequence ID" value="NZ_CP055156.1"/>
</dbReference>
<feature type="signal peptide" evidence="1">
    <location>
        <begin position="1"/>
        <end position="20"/>
    </location>
</feature>
<feature type="chain" id="PRO_5028971374" evidence="1">
    <location>
        <begin position="21"/>
        <end position="409"/>
    </location>
</feature>
<dbReference type="Pfam" id="PF14298">
    <property type="entry name" value="DUF4374"/>
    <property type="match status" value="2"/>
</dbReference>
<dbReference type="EMBL" id="CP055156">
    <property type="protein sequence ID" value="QNF32227.1"/>
    <property type="molecule type" value="Genomic_DNA"/>
</dbReference>
<gene>
    <name evidence="2" type="ORF">HUW51_05590</name>
</gene>
<dbReference type="PROSITE" id="PS51257">
    <property type="entry name" value="PROKAR_LIPOPROTEIN"/>
    <property type="match status" value="1"/>
</dbReference>
<dbReference type="InterPro" id="IPR025401">
    <property type="entry name" value="DUF4374"/>
</dbReference>
<organism evidence="2 3">
    <name type="scientific">Adhaeribacter swui</name>
    <dbReference type="NCBI Taxonomy" id="2086471"/>
    <lineage>
        <taxon>Bacteria</taxon>
        <taxon>Pseudomonadati</taxon>
        <taxon>Bacteroidota</taxon>
        <taxon>Cytophagia</taxon>
        <taxon>Cytophagales</taxon>
        <taxon>Hymenobacteraceae</taxon>
        <taxon>Adhaeribacter</taxon>
    </lineage>
</organism>
<dbReference type="Proteomes" id="UP000515237">
    <property type="component" value="Chromosome"/>
</dbReference>